<reference evidence="2" key="1">
    <citation type="submission" date="2021-06" db="EMBL/GenBank/DDBJ databases">
        <authorList>
            <person name="Kallberg Y."/>
            <person name="Tangrot J."/>
            <person name="Rosling A."/>
        </authorList>
    </citation>
    <scope>NUCLEOTIDE SEQUENCE</scope>
    <source>
        <strain evidence="2">87-6 pot B 2015</strain>
    </source>
</reference>
<organism evidence="2 3">
    <name type="scientific">Funneliformis mosseae</name>
    <name type="common">Endomycorrhizal fungus</name>
    <name type="synonym">Glomus mosseae</name>
    <dbReference type="NCBI Taxonomy" id="27381"/>
    <lineage>
        <taxon>Eukaryota</taxon>
        <taxon>Fungi</taxon>
        <taxon>Fungi incertae sedis</taxon>
        <taxon>Mucoromycota</taxon>
        <taxon>Glomeromycotina</taxon>
        <taxon>Glomeromycetes</taxon>
        <taxon>Glomerales</taxon>
        <taxon>Glomeraceae</taxon>
        <taxon>Funneliformis</taxon>
    </lineage>
</organism>
<keyword evidence="3" id="KW-1185">Reference proteome</keyword>
<protein>
    <submittedName>
        <fullName evidence="2">14724_t:CDS:1</fullName>
    </submittedName>
</protein>
<dbReference type="AlphaFoldDB" id="A0A9N9NFQ6"/>
<gene>
    <name evidence="2" type="ORF">FMOSSE_LOCUS15524</name>
</gene>
<evidence type="ECO:0000313" key="2">
    <source>
        <dbReference type="EMBL" id="CAG8728562.1"/>
    </source>
</evidence>
<evidence type="ECO:0000256" key="1">
    <source>
        <dbReference type="SAM" id="Phobius"/>
    </source>
</evidence>
<feature type="transmembrane region" description="Helical" evidence="1">
    <location>
        <begin position="25"/>
        <end position="44"/>
    </location>
</feature>
<keyword evidence="1" id="KW-1133">Transmembrane helix</keyword>
<evidence type="ECO:0000313" key="3">
    <source>
        <dbReference type="Proteomes" id="UP000789375"/>
    </source>
</evidence>
<keyword evidence="1" id="KW-0812">Transmembrane</keyword>
<comment type="caution">
    <text evidence="2">The sequence shown here is derived from an EMBL/GenBank/DDBJ whole genome shotgun (WGS) entry which is preliminary data.</text>
</comment>
<sequence>MIQFVTELCEFVICLKHLKDLYETASMLLGFSIIFEYSYIYLGYQIWKARIWTHDDNDYHEKSHFQLV</sequence>
<keyword evidence="1" id="KW-0472">Membrane</keyword>
<name>A0A9N9NFQ6_FUNMO</name>
<dbReference type="EMBL" id="CAJVPP010016087">
    <property type="protein sequence ID" value="CAG8728562.1"/>
    <property type="molecule type" value="Genomic_DNA"/>
</dbReference>
<proteinExistence type="predicted"/>
<dbReference type="Proteomes" id="UP000789375">
    <property type="component" value="Unassembled WGS sequence"/>
</dbReference>
<accession>A0A9N9NFQ6</accession>